<evidence type="ECO:0008006" key="3">
    <source>
        <dbReference type="Google" id="ProtNLM"/>
    </source>
</evidence>
<evidence type="ECO:0000313" key="1">
    <source>
        <dbReference type="EMBL" id="BCX48957.1"/>
    </source>
</evidence>
<dbReference type="InterPro" id="IPR011990">
    <property type="entry name" value="TPR-like_helical_dom_sf"/>
</dbReference>
<protein>
    <recommendedName>
        <fullName evidence="3">Tetratricopeptide repeat protein</fullName>
    </recommendedName>
</protein>
<dbReference type="Gene3D" id="1.25.40.10">
    <property type="entry name" value="Tetratricopeptide repeat domain"/>
    <property type="match status" value="4"/>
</dbReference>
<dbReference type="RefSeq" id="WP_338685381.1">
    <property type="nucleotide sequence ID" value="NZ_AP024702.1"/>
</dbReference>
<dbReference type="SMART" id="SM00028">
    <property type="entry name" value="TPR"/>
    <property type="match status" value="3"/>
</dbReference>
<accession>A0ABM7RFS3</accession>
<sequence>MGPTIRAILLTVAAAPFLHGGPALEEIPTYKLGMDALSGRLWGVAAARFEAALETEDLDPEVRQELLVRLAEARVRANNGSGAIEILDLPDLAEHPARGFWRAQALAATGRFQDAIDALAALPEDSPHRREAQLTRARLQRAIDDLDGAFATLEPILKSGSAPASAKMLKAQILLDQNKPAEALEALPDPAGLAPAAAKASRHLRARCLLANDEPEAAASILEELISSPENQSLRDFHQEFIDLAQARIALGKTETAADGLLAFIQQTPDSPVLDQAFDLLLECLPAQPAPNDAILTRLKEWVPPARIEGPAAPVSREGSAGAWPQAATAADPLAPQAMLHLALGLRRLSAPDAPAQARRLLTRLRLEYPKHPLVSRALLVAGRWELENGNREQANACFDALQRHGSASSPELRAQALTLEASALFLDKEYDKAAALFDQAAELLEFDRRHASRLNAATSLLAAGDMPAFDKLRDEAGDPDLQVQLALERALYLASRRDPESLPALEAFISQHPGHPRIDEARLAAALAALDATPPLTDKARESLGAISENGREALPPSSLALAEIRLHKAAGEWDQAAASAAAFLKSYPDAPAAPAIRFERGRALFQNKDFNEAQLELKTLVETHPNSPQAPAALLLSAAAAAEGATPQSQAESIQLFDRLIESDSPFRDVARLEKADMLIRLSRLDEAVELLQPWFAELKDDEPLLLNVGLLLGDALFAKAEGQPEQLESALAVYERLLAVLPEGSPARYRVLYQKGLALEQFEGREDEALLAYMDVIQAAAENSRPDWQPIELCGFSALRILEKRENWPAAMKLAARIANLKGPRSDEFAERAKTIGMEHFIWDQLPDDEEAEEEDE</sequence>
<dbReference type="InterPro" id="IPR019734">
    <property type="entry name" value="TPR_rpt"/>
</dbReference>
<evidence type="ECO:0000313" key="2">
    <source>
        <dbReference type="Proteomes" id="UP001374893"/>
    </source>
</evidence>
<reference evidence="1 2" key="1">
    <citation type="submission" date="2021-06" db="EMBL/GenBank/DDBJ databases">
        <title>Complete genome of Haloferula helveola possessing various polysaccharide degrading enzymes.</title>
        <authorList>
            <person name="Takami H."/>
            <person name="Huang C."/>
            <person name="Hamasaki K."/>
        </authorList>
    </citation>
    <scope>NUCLEOTIDE SEQUENCE [LARGE SCALE GENOMIC DNA]</scope>
    <source>
        <strain evidence="1 2">CN-1</strain>
    </source>
</reference>
<proteinExistence type="predicted"/>
<gene>
    <name evidence="1" type="ORF">HAHE_28650</name>
</gene>
<dbReference type="EMBL" id="AP024702">
    <property type="protein sequence ID" value="BCX48957.1"/>
    <property type="molecule type" value="Genomic_DNA"/>
</dbReference>
<dbReference type="Proteomes" id="UP001374893">
    <property type="component" value="Chromosome"/>
</dbReference>
<dbReference type="SUPFAM" id="SSF48452">
    <property type="entry name" value="TPR-like"/>
    <property type="match status" value="3"/>
</dbReference>
<keyword evidence="2" id="KW-1185">Reference proteome</keyword>
<name>A0ABM7RFS3_9BACT</name>
<organism evidence="1 2">
    <name type="scientific">Haloferula helveola</name>
    <dbReference type="NCBI Taxonomy" id="490095"/>
    <lineage>
        <taxon>Bacteria</taxon>
        <taxon>Pseudomonadati</taxon>
        <taxon>Verrucomicrobiota</taxon>
        <taxon>Verrucomicrobiia</taxon>
        <taxon>Verrucomicrobiales</taxon>
        <taxon>Verrucomicrobiaceae</taxon>
        <taxon>Haloferula</taxon>
    </lineage>
</organism>
<dbReference type="Pfam" id="PF13432">
    <property type="entry name" value="TPR_16"/>
    <property type="match status" value="2"/>
</dbReference>